<proteinExistence type="predicted"/>
<gene>
    <name evidence="1" type="ORF">EJ357_05585</name>
</gene>
<dbReference type="AlphaFoldDB" id="A0A3Q9EPG5"/>
<protein>
    <recommendedName>
        <fullName evidence="3">HEAT repeat domain-containing protein</fullName>
    </recommendedName>
</protein>
<reference evidence="1 2" key="1">
    <citation type="journal article" date="2019" name="Int. J. Syst. Evol. Microbiol.">
        <title>Streptomyces cyaneochromogenes sp. nov., a blue pigment-producing actinomycete from manganese-contaminated soil.</title>
        <authorList>
            <person name="Tang X."/>
            <person name="Zhao J."/>
            <person name="Li K."/>
            <person name="Chen Z."/>
            <person name="Sun Y."/>
            <person name="Gao J."/>
        </authorList>
    </citation>
    <scope>NUCLEOTIDE SEQUENCE [LARGE SCALE GENOMIC DNA]</scope>
    <source>
        <strain evidence="1 2">MK-45</strain>
    </source>
</reference>
<evidence type="ECO:0000313" key="2">
    <source>
        <dbReference type="Proteomes" id="UP000280298"/>
    </source>
</evidence>
<keyword evidence="2" id="KW-1185">Reference proteome</keyword>
<dbReference type="KEGG" id="scya:EJ357_05585"/>
<dbReference type="OrthoDB" id="4236362at2"/>
<name>A0A3Q9EPG5_9ACTN</name>
<dbReference type="RefSeq" id="WP_126389206.1">
    <property type="nucleotide sequence ID" value="NZ_CP034539.1"/>
</dbReference>
<sequence length="258" mass="28192">MEKFDTYYWQGRRLEDPELEEARLELVSPQSGDAARRAFIRLLHSDSIPAMGIALDHYHYALSGERHGMSSLLASHASEVVECVRKILRRPLPSAADEGAATDRAARASALLVLVNEATPEDSDLIARSIEEAPGPDALSAALGAAGTILDSVREPGHRLVAAVERLVFDDSQDFDERLEALQALAQGSSPRVLAVMVRASALEDLELQVTAVQALAFHDMATYRGLVEERAASWPEGAPYPAADVRRLLREDDRETK</sequence>
<evidence type="ECO:0008006" key="3">
    <source>
        <dbReference type="Google" id="ProtNLM"/>
    </source>
</evidence>
<dbReference type="Proteomes" id="UP000280298">
    <property type="component" value="Chromosome"/>
</dbReference>
<accession>A0A3Q9EPG5</accession>
<organism evidence="1 2">
    <name type="scientific">Streptomyces cyaneochromogenes</name>
    <dbReference type="NCBI Taxonomy" id="2496836"/>
    <lineage>
        <taxon>Bacteria</taxon>
        <taxon>Bacillati</taxon>
        <taxon>Actinomycetota</taxon>
        <taxon>Actinomycetes</taxon>
        <taxon>Kitasatosporales</taxon>
        <taxon>Streptomycetaceae</taxon>
        <taxon>Streptomyces</taxon>
    </lineage>
</organism>
<evidence type="ECO:0000313" key="1">
    <source>
        <dbReference type="EMBL" id="AZQ32987.1"/>
    </source>
</evidence>
<dbReference type="EMBL" id="CP034539">
    <property type="protein sequence ID" value="AZQ32987.1"/>
    <property type="molecule type" value="Genomic_DNA"/>
</dbReference>